<protein>
    <submittedName>
        <fullName evidence="1">Uncharacterized protein</fullName>
    </submittedName>
</protein>
<accession>A0A1C7NIV1</accession>
<dbReference type="InParanoid" id="A0A1C7NIV1"/>
<keyword evidence="2" id="KW-1185">Reference proteome</keyword>
<evidence type="ECO:0000313" key="1">
    <source>
        <dbReference type="EMBL" id="OBZ87254.1"/>
    </source>
</evidence>
<name>A0A1C7NIV1_9FUNG</name>
<reference evidence="1 2" key="1">
    <citation type="submission" date="2016-03" db="EMBL/GenBank/DDBJ databases">
        <title>Choanephora cucurbitarum.</title>
        <authorList>
            <person name="Min B."/>
            <person name="Park H."/>
            <person name="Park J.-H."/>
            <person name="Shin H.-D."/>
            <person name="Choi I.-G."/>
        </authorList>
    </citation>
    <scope>NUCLEOTIDE SEQUENCE [LARGE SCALE GENOMIC DNA]</scope>
    <source>
        <strain evidence="1 2">KUS-F28377</strain>
    </source>
</reference>
<organism evidence="1 2">
    <name type="scientific">Choanephora cucurbitarum</name>
    <dbReference type="NCBI Taxonomy" id="101091"/>
    <lineage>
        <taxon>Eukaryota</taxon>
        <taxon>Fungi</taxon>
        <taxon>Fungi incertae sedis</taxon>
        <taxon>Mucoromycota</taxon>
        <taxon>Mucoromycotina</taxon>
        <taxon>Mucoromycetes</taxon>
        <taxon>Mucorales</taxon>
        <taxon>Mucorineae</taxon>
        <taxon>Choanephoraceae</taxon>
        <taxon>Choanephoroideae</taxon>
        <taxon>Choanephora</taxon>
    </lineage>
</organism>
<sequence length="102" mass="11978">MIYSYDSITPYQVLQRDLDKSTVFVRLEGHNLRKLDIGGPHYYFDNQRAKPFYVGDTWVMAGGDNMEGLGDMFDTFTFKTLKEPHWLRHLSIRLKSSLPNFQ</sequence>
<dbReference type="EMBL" id="LUGH01000235">
    <property type="protein sequence ID" value="OBZ87254.1"/>
    <property type="molecule type" value="Genomic_DNA"/>
</dbReference>
<dbReference type="AlphaFoldDB" id="A0A1C7NIV1"/>
<comment type="caution">
    <text evidence="1">The sequence shown here is derived from an EMBL/GenBank/DDBJ whole genome shotgun (WGS) entry which is preliminary data.</text>
</comment>
<gene>
    <name evidence="1" type="ORF">A0J61_04703</name>
</gene>
<evidence type="ECO:0000313" key="2">
    <source>
        <dbReference type="Proteomes" id="UP000093000"/>
    </source>
</evidence>
<dbReference type="Proteomes" id="UP000093000">
    <property type="component" value="Unassembled WGS sequence"/>
</dbReference>
<proteinExistence type="predicted"/>